<dbReference type="Proteomes" id="UP000694387">
    <property type="component" value="Chromosome 5"/>
</dbReference>
<feature type="compositionally biased region" description="Polar residues" evidence="9">
    <location>
        <begin position="183"/>
        <end position="216"/>
    </location>
</feature>
<proteinExistence type="predicted"/>
<feature type="region of interest" description="Disordered" evidence="9">
    <location>
        <begin position="1"/>
        <end position="171"/>
    </location>
</feature>
<feature type="compositionally biased region" description="Polar residues" evidence="9">
    <location>
        <begin position="132"/>
        <end position="145"/>
    </location>
</feature>
<keyword evidence="2" id="KW-1003">Cell membrane</keyword>
<keyword evidence="3" id="KW-0245">EGF-like domain</keyword>
<evidence type="ECO:0000256" key="5">
    <source>
        <dbReference type="ARBA" id="ARBA00022737"/>
    </source>
</evidence>
<protein>
    <submittedName>
        <fullName evidence="10">Uncharacterized protein</fullName>
    </submittedName>
</protein>
<keyword evidence="8" id="KW-0325">Glycoprotein</keyword>
<keyword evidence="11" id="KW-1185">Reference proteome</keyword>
<organism evidence="10 11">
    <name type="scientific">Equus asinus</name>
    <name type="common">Donkey</name>
    <name type="synonym">Equus africanus asinus</name>
    <dbReference type="NCBI Taxonomy" id="9793"/>
    <lineage>
        <taxon>Eukaryota</taxon>
        <taxon>Metazoa</taxon>
        <taxon>Chordata</taxon>
        <taxon>Craniata</taxon>
        <taxon>Vertebrata</taxon>
        <taxon>Euteleostomi</taxon>
        <taxon>Mammalia</taxon>
        <taxon>Eutheria</taxon>
        <taxon>Laurasiatheria</taxon>
        <taxon>Perissodactyla</taxon>
        <taxon>Equidae</taxon>
        <taxon>Equus</taxon>
    </lineage>
</organism>
<feature type="compositionally biased region" description="Low complexity" evidence="9">
    <location>
        <begin position="288"/>
        <end position="300"/>
    </location>
</feature>
<evidence type="ECO:0000256" key="1">
    <source>
        <dbReference type="ARBA" id="ARBA00004236"/>
    </source>
</evidence>
<dbReference type="PANTHER" id="PTHR24037">
    <property type="entry name" value="HEART DEVELOPMENT PROTEIN WITH EGF-LIKE DOMAINS 1"/>
    <property type="match status" value="1"/>
</dbReference>
<keyword evidence="7" id="KW-1015">Disulfide bond</keyword>
<dbReference type="Ensembl" id="ENSEAST00005055321.1">
    <property type="protein sequence ID" value="ENSEASP00005057580.1"/>
    <property type="gene ID" value="ENSEASG00005006869.2"/>
</dbReference>
<reference evidence="10 11" key="1">
    <citation type="journal article" date="2020" name="Nat. Commun.">
        <title>Donkey genomes provide new insights into domestication and selection for coat color.</title>
        <authorList>
            <person name="Wang"/>
            <person name="C."/>
            <person name="Li"/>
            <person name="H."/>
            <person name="Guo"/>
            <person name="Y."/>
            <person name="Huang"/>
            <person name="J."/>
            <person name="Sun"/>
            <person name="Y."/>
            <person name="Min"/>
            <person name="J."/>
            <person name="Wang"/>
            <person name="J."/>
            <person name="Fang"/>
            <person name="X."/>
            <person name="Zhao"/>
            <person name="Z."/>
            <person name="Wang"/>
            <person name="S."/>
            <person name="Zhang"/>
            <person name="Y."/>
            <person name="Liu"/>
            <person name="Q."/>
            <person name="Jiang"/>
            <person name="Q."/>
            <person name="Wang"/>
            <person name="X."/>
            <person name="Guo"/>
            <person name="Y."/>
            <person name="Yang"/>
            <person name="C."/>
            <person name="Wang"/>
            <person name="Y."/>
            <person name="Tian"/>
            <person name="F."/>
            <person name="Zhuang"/>
            <person name="G."/>
            <person name="Fan"/>
            <person name="Y."/>
            <person name="Gao"/>
            <person name="Q."/>
            <person name="Li"/>
            <person name="Y."/>
            <person name="Ju"/>
            <person name="Z."/>
            <person name="Li"/>
            <person name="J."/>
            <person name="Li"/>
            <person name="R."/>
            <person name="Hou"/>
            <person name="M."/>
            <person name="Yang"/>
            <person name="G."/>
            <person name="Liu"/>
            <person name="G."/>
            <person name="Liu"/>
            <person name="W."/>
            <person name="Guo"/>
            <person name="J."/>
            <person name="Pan"/>
            <person name="S."/>
            <person name="Fan"/>
            <person name="G."/>
            <person name="Zhang"/>
            <person name="W."/>
            <person name="Zhang"/>
            <person name="R."/>
            <person name="Yu"/>
            <person name="J."/>
            <person name="Zhang"/>
            <person name="X."/>
            <person name="Yin"/>
            <person name="Q."/>
            <person name="Ji"/>
            <person name="C."/>
            <person name="Jin"/>
            <person name="Y."/>
            <person name="Yue"/>
            <person name="G."/>
            <person name="Liu"/>
            <person name="M."/>
            <person name="Xu"/>
            <person name="J."/>
            <person name="Liu"/>
            <person name="S."/>
            <person name="Jordana"/>
            <person name="J."/>
            <person name="Noce"/>
            <person name="A."/>
            <person name="Amills"/>
            <person name="M."/>
            <person name="Wu"/>
            <person name="D.D."/>
            <person name="Li"/>
            <person name="S."/>
            <person name="Zhou"/>
            <person name="X. and Zhong"/>
            <person name="J."/>
        </authorList>
    </citation>
    <scope>NUCLEOTIDE SEQUENCE [LARGE SCALE GENOMIC DNA]</scope>
</reference>
<dbReference type="AlphaFoldDB" id="A0A9L0K8D2"/>
<feature type="compositionally biased region" description="Polar residues" evidence="9">
    <location>
        <begin position="260"/>
        <end position="270"/>
    </location>
</feature>
<dbReference type="PANTHER" id="PTHR24037:SF3">
    <property type="entry name" value="PROTEIN HEG HOMOLOG 1"/>
    <property type="match status" value="1"/>
</dbReference>
<reference evidence="10" key="2">
    <citation type="submission" date="2025-08" db="UniProtKB">
        <authorList>
            <consortium name="Ensembl"/>
        </authorList>
    </citation>
    <scope>IDENTIFICATION</scope>
</reference>
<evidence type="ECO:0000256" key="4">
    <source>
        <dbReference type="ARBA" id="ARBA00022729"/>
    </source>
</evidence>
<name>A0A9L0K8D2_EQUAS</name>
<feature type="compositionally biased region" description="Polar residues" evidence="9">
    <location>
        <begin position="63"/>
        <end position="94"/>
    </location>
</feature>
<evidence type="ECO:0000256" key="3">
    <source>
        <dbReference type="ARBA" id="ARBA00022536"/>
    </source>
</evidence>
<keyword evidence="4" id="KW-0732">Signal</keyword>
<feature type="region of interest" description="Disordered" evidence="9">
    <location>
        <begin position="183"/>
        <end position="221"/>
    </location>
</feature>
<evidence type="ECO:0000256" key="9">
    <source>
        <dbReference type="SAM" id="MobiDB-lite"/>
    </source>
</evidence>
<dbReference type="GO" id="GO:0005886">
    <property type="term" value="C:plasma membrane"/>
    <property type="evidence" value="ECO:0007669"/>
    <property type="project" value="UniProtKB-SubCell"/>
</dbReference>
<evidence type="ECO:0000256" key="2">
    <source>
        <dbReference type="ARBA" id="ARBA00022475"/>
    </source>
</evidence>
<evidence type="ECO:0000256" key="6">
    <source>
        <dbReference type="ARBA" id="ARBA00023136"/>
    </source>
</evidence>
<reference evidence="10" key="3">
    <citation type="submission" date="2025-09" db="UniProtKB">
        <authorList>
            <consortium name="Ensembl"/>
        </authorList>
    </citation>
    <scope>IDENTIFICATION</scope>
</reference>
<comment type="subcellular location">
    <subcellularLocation>
        <location evidence="1">Cell membrane</location>
    </subcellularLocation>
</comment>
<keyword evidence="6" id="KW-0472">Membrane</keyword>
<feature type="compositionally biased region" description="Basic and acidic residues" evidence="9">
    <location>
        <begin position="10"/>
        <end position="22"/>
    </location>
</feature>
<evidence type="ECO:0000256" key="8">
    <source>
        <dbReference type="ARBA" id="ARBA00023180"/>
    </source>
</evidence>
<dbReference type="GO" id="GO:0007507">
    <property type="term" value="P:heart development"/>
    <property type="evidence" value="ECO:0007669"/>
    <property type="project" value="TreeGrafter"/>
</dbReference>
<evidence type="ECO:0000313" key="10">
    <source>
        <dbReference type="Ensembl" id="ENSEASP00005057580.1"/>
    </source>
</evidence>
<dbReference type="GeneTree" id="ENSGT00710000106813"/>
<evidence type="ECO:0000256" key="7">
    <source>
        <dbReference type="ARBA" id="ARBA00023157"/>
    </source>
</evidence>
<feature type="region of interest" description="Disordered" evidence="9">
    <location>
        <begin position="260"/>
        <end position="327"/>
    </location>
</feature>
<accession>A0A9L0K8D2</accession>
<sequence>MNVSTAASREGVETQTPRDSHASSDAPGNSTAQPKTARAEERNNSSRRAGFTVSSVGPEIATALTSQSGSLASESMEEVNSSTALQSPSVSQTKRVPVATTFPDGVPRMLQSSTVSLGPLNETESFPEDSEIATTSASVHSSPSDAESKRNDEVMGNPGHGEFTKPFTENGFGLTSSEVSVGLWQNDSPTSRGHQLASSSEAENRSPMSPTQTVSRSVPLVTDGEGTARWFSTDSKTFTDVTGSSTFYPDVVNASVLTQFSASAPQSRGSDTALGDRGYSEPATETLSSPASKSQNSSAPRGERSTTEDGPELRVISEAQGDHSGGD</sequence>
<keyword evidence="5" id="KW-0677">Repeat</keyword>
<evidence type="ECO:0000313" key="11">
    <source>
        <dbReference type="Proteomes" id="UP000694387"/>
    </source>
</evidence>